<keyword evidence="1" id="KW-0175">Coiled coil</keyword>
<reference evidence="4 5" key="1">
    <citation type="submission" date="2023-03" db="EMBL/GenBank/DDBJ databases">
        <title>High-quality genome of Scylla paramamosain provides insights in environmental adaptation.</title>
        <authorList>
            <person name="Zhang L."/>
        </authorList>
    </citation>
    <scope>NUCLEOTIDE SEQUENCE [LARGE SCALE GENOMIC DNA]</scope>
    <source>
        <strain evidence="4">LZ_2023a</strain>
        <tissue evidence="4">Muscle</tissue>
    </source>
</reference>
<evidence type="ECO:0000313" key="5">
    <source>
        <dbReference type="Proteomes" id="UP001487740"/>
    </source>
</evidence>
<comment type="caution">
    <text evidence="4">The sequence shown here is derived from an EMBL/GenBank/DDBJ whole genome shotgun (WGS) entry which is preliminary data.</text>
</comment>
<dbReference type="EMBL" id="JARAKH010000030">
    <property type="protein sequence ID" value="KAK8387453.1"/>
    <property type="molecule type" value="Genomic_DNA"/>
</dbReference>
<accession>A0AAW0TK16</accession>
<feature type="domain" description="MADF" evidence="3">
    <location>
        <begin position="158"/>
        <end position="234"/>
    </location>
</feature>
<evidence type="ECO:0000256" key="2">
    <source>
        <dbReference type="SAM" id="MobiDB-lite"/>
    </source>
</evidence>
<evidence type="ECO:0000256" key="1">
    <source>
        <dbReference type="SAM" id="Coils"/>
    </source>
</evidence>
<feature type="compositionally biased region" description="Low complexity" evidence="2">
    <location>
        <begin position="274"/>
        <end position="301"/>
    </location>
</feature>
<sequence length="419" mass="47708">MSEDIFADEKWIWEPECMHDTDNDQHQATISHSESDPLDTPVEVYVIEQAEGEELNNTLSQLKEEPQEENFFMPPPATRSGGTRRQRGRAAHPGQTFTAKSTKKRLGLRFVTTTKRMQPSSGDEYSSSEEAEGQVLHPKRPRVTILTVEQERNVAEWLQEHELFYNKKLNDYKDVRKKYRLLQEKADELNVHVNQLRTWIDGMRTRFGRLCATRSAVMEMTEREQWIYTTFRFLQPHIVRCPTRQSKKLPTRKELTVQTATTSQDELAVQCQGSTDTPPLAAPSSSTPSSSSVRTPPSASASLAIEDQDLLQKLSEQYRQNQAIGIQNRLLSALQPQSPHVRQVTHFMLFLGSLCETMTPAAWRSFSAKAHQLALEHLTTEAPQPSQPPTPGPAVQPVLQRNDSPLPTQQTKQQQQQMQ</sequence>
<feature type="region of interest" description="Disordered" evidence="2">
    <location>
        <begin position="116"/>
        <end position="136"/>
    </location>
</feature>
<proteinExistence type="predicted"/>
<dbReference type="AlphaFoldDB" id="A0AAW0TK16"/>
<feature type="compositionally biased region" description="Low complexity" evidence="2">
    <location>
        <begin position="408"/>
        <end position="419"/>
    </location>
</feature>
<feature type="compositionally biased region" description="Polar residues" evidence="2">
    <location>
        <begin position="116"/>
        <end position="125"/>
    </location>
</feature>
<evidence type="ECO:0000259" key="3">
    <source>
        <dbReference type="Pfam" id="PF10545"/>
    </source>
</evidence>
<feature type="region of interest" description="Disordered" evidence="2">
    <location>
        <begin position="70"/>
        <end position="96"/>
    </location>
</feature>
<dbReference type="Pfam" id="PF10545">
    <property type="entry name" value="MADF_DNA_bdg"/>
    <property type="match status" value="1"/>
</dbReference>
<feature type="compositionally biased region" description="Pro residues" evidence="2">
    <location>
        <begin position="385"/>
        <end position="394"/>
    </location>
</feature>
<dbReference type="InterPro" id="IPR006578">
    <property type="entry name" value="MADF-dom"/>
</dbReference>
<dbReference type="Proteomes" id="UP001487740">
    <property type="component" value="Unassembled WGS sequence"/>
</dbReference>
<organism evidence="4 5">
    <name type="scientific">Scylla paramamosain</name>
    <name type="common">Mud crab</name>
    <dbReference type="NCBI Taxonomy" id="85552"/>
    <lineage>
        <taxon>Eukaryota</taxon>
        <taxon>Metazoa</taxon>
        <taxon>Ecdysozoa</taxon>
        <taxon>Arthropoda</taxon>
        <taxon>Crustacea</taxon>
        <taxon>Multicrustacea</taxon>
        <taxon>Malacostraca</taxon>
        <taxon>Eumalacostraca</taxon>
        <taxon>Eucarida</taxon>
        <taxon>Decapoda</taxon>
        <taxon>Pleocyemata</taxon>
        <taxon>Brachyura</taxon>
        <taxon>Eubrachyura</taxon>
        <taxon>Portunoidea</taxon>
        <taxon>Portunidae</taxon>
        <taxon>Portuninae</taxon>
        <taxon>Scylla</taxon>
    </lineage>
</organism>
<name>A0AAW0TK16_SCYPA</name>
<feature type="region of interest" description="Disordered" evidence="2">
    <location>
        <begin position="379"/>
        <end position="419"/>
    </location>
</feature>
<feature type="region of interest" description="Disordered" evidence="2">
    <location>
        <begin position="259"/>
        <end position="301"/>
    </location>
</feature>
<evidence type="ECO:0000313" key="4">
    <source>
        <dbReference type="EMBL" id="KAK8387453.1"/>
    </source>
</evidence>
<protein>
    <recommendedName>
        <fullName evidence="3">MADF domain-containing protein</fullName>
    </recommendedName>
</protein>
<gene>
    <name evidence="4" type="ORF">O3P69_018188</name>
</gene>
<feature type="coiled-coil region" evidence="1">
    <location>
        <begin position="165"/>
        <end position="192"/>
    </location>
</feature>
<keyword evidence="5" id="KW-1185">Reference proteome</keyword>